<dbReference type="EMBL" id="CM029054">
    <property type="protein sequence ID" value="KAG2540497.1"/>
    <property type="molecule type" value="Genomic_DNA"/>
</dbReference>
<reference evidence="1" key="1">
    <citation type="submission" date="2020-05" db="EMBL/GenBank/DDBJ databases">
        <title>WGS assembly of Panicum virgatum.</title>
        <authorList>
            <person name="Lovell J.T."/>
            <person name="Jenkins J."/>
            <person name="Shu S."/>
            <person name="Juenger T.E."/>
            <person name="Schmutz J."/>
        </authorList>
    </citation>
    <scope>NUCLEOTIDE SEQUENCE</scope>
    <source>
        <strain evidence="1">AP13</strain>
    </source>
</reference>
<keyword evidence="2" id="KW-1185">Reference proteome</keyword>
<comment type="caution">
    <text evidence="1">The sequence shown here is derived from an EMBL/GenBank/DDBJ whole genome shotgun (WGS) entry which is preliminary data.</text>
</comment>
<sequence>MVEQFDRRKYFSDMGSGIDLNVGLESEDSGFAGSELAQPTEAFDTYSFVKTYALPEFGTHAETIGSTNKSSKRYWIRYLLVKSI</sequence>
<proteinExistence type="predicted"/>
<accession>A0A8T0MTW1</accession>
<dbReference type="AlphaFoldDB" id="A0A8T0MTW1"/>
<name>A0A8T0MTW1_PANVG</name>
<protein>
    <submittedName>
        <fullName evidence="1">Uncharacterized protein</fullName>
    </submittedName>
</protein>
<dbReference type="Proteomes" id="UP000823388">
    <property type="component" value="Chromosome 9N"/>
</dbReference>
<evidence type="ECO:0000313" key="2">
    <source>
        <dbReference type="Proteomes" id="UP000823388"/>
    </source>
</evidence>
<evidence type="ECO:0000313" key="1">
    <source>
        <dbReference type="EMBL" id="KAG2540497.1"/>
    </source>
</evidence>
<gene>
    <name evidence="1" type="ORF">PVAP13_9NG513600</name>
</gene>
<organism evidence="1 2">
    <name type="scientific">Panicum virgatum</name>
    <name type="common">Blackwell switchgrass</name>
    <dbReference type="NCBI Taxonomy" id="38727"/>
    <lineage>
        <taxon>Eukaryota</taxon>
        <taxon>Viridiplantae</taxon>
        <taxon>Streptophyta</taxon>
        <taxon>Embryophyta</taxon>
        <taxon>Tracheophyta</taxon>
        <taxon>Spermatophyta</taxon>
        <taxon>Magnoliopsida</taxon>
        <taxon>Liliopsida</taxon>
        <taxon>Poales</taxon>
        <taxon>Poaceae</taxon>
        <taxon>PACMAD clade</taxon>
        <taxon>Panicoideae</taxon>
        <taxon>Panicodae</taxon>
        <taxon>Paniceae</taxon>
        <taxon>Panicinae</taxon>
        <taxon>Panicum</taxon>
        <taxon>Panicum sect. Hiantes</taxon>
    </lineage>
</organism>